<gene>
    <name evidence="2" type="ORF">J2Z44_002240</name>
</gene>
<dbReference type="SUPFAM" id="SSF53335">
    <property type="entry name" value="S-adenosyl-L-methionine-dependent methyltransferases"/>
    <property type="match status" value="1"/>
</dbReference>
<dbReference type="PANTHER" id="PTHR24422">
    <property type="entry name" value="CHEMOTAXIS PROTEIN METHYLTRANSFERASE"/>
    <property type="match status" value="1"/>
</dbReference>
<dbReference type="Pfam" id="PF01739">
    <property type="entry name" value="CheR"/>
    <property type="match status" value="1"/>
</dbReference>
<dbReference type="PROSITE" id="PS50123">
    <property type="entry name" value="CHER"/>
    <property type="match status" value="1"/>
</dbReference>
<dbReference type="PRINTS" id="PR00996">
    <property type="entry name" value="CHERMTFRASE"/>
</dbReference>
<name>A0ABS4K3Q2_9CLOT</name>
<dbReference type="Gene3D" id="3.40.50.150">
    <property type="entry name" value="Vaccinia Virus protein VP39"/>
    <property type="match status" value="1"/>
</dbReference>
<evidence type="ECO:0000259" key="1">
    <source>
        <dbReference type="PROSITE" id="PS50123"/>
    </source>
</evidence>
<comment type="caution">
    <text evidence="2">The sequence shown here is derived from an EMBL/GenBank/DDBJ whole genome shotgun (WGS) entry which is preliminary data.</text>
</comment>
<dbReference type="Proteomes" id="UP001519308">
    <property type="component" value="Unassembled WGS sequence"/>
</dbReference>
<dbReference type="InterPro" id="IPR050903">
    <property type="entry name" value="Bact_Chemotaxis_MeTrfase"/>
</dbReference>
<keyword evidence="2" id="KW-0808">Transferase</keyword>
<dbReference type="InterPro" id="IPR022642">
    <property type="entry name" value="CheR_C"/>
</dbReference>
<sequence length="377" mass="44342">MKLEISLKENETKVILIRGEITSKEEAAVLLKELNEVKIKTYNITFFHANMVPVNIVERLYYLYKHNLCTVSIFKKYLYSYLYSLGIKGKYVGNKSLSKSHELGKVIEEFKEEDIRNFLMKVYKVYGYDYTGYQIQSIMRRVNISMIKSSIHNFKEFERLVIEDAAMFEQLFLDFSINTTEFFRDPEVFNAIRESILPKLDSFNHIKIWCVGCSIGKEPYSLAIMLHELGLLHKTQIYATDINPYVIEEGKNGLFSKRDLEKEILNYRESKGEQDLLHYFEEEEEFIKVKRFLKEKILFFSHSLISSGSLNEFTLILCRNVLIYFTPELQGKVLENFYNSLDKEGFLVLGKSEGLMLNGGDKYFKEYLDKEKIFTVK</sequence>
<evidence type="ECO:0000313" key="3">
    <source>
        <dbReference type="Proteomes" id="UP001519308"/>
    </source>
</evidence>
<dbReference type="PANTHER" id="PTHR24422:SF8">
    <property type="entry name" value="CHEMOTAXIS PROTEIN"/>
    <property type="match status" value="1"/>
</dbReference>
<dbReference type="EMBL" id="JAGGLL010000016">
    <property type="protein sequence ID" value="MBP2022419.1"/>
    <property type="molecule type" value="Genomic_DNA"/>
</dbReference>
<dbReference type="GO" id="GO:0008983">
    <property type="term" value="F:protein-glutamate O-methyltransferase activity"/>
    <property type="evidence" value="ECO:0007669"/>
    <property type="project" value="UniProtKB-EC"/>
</dbReference>
<dbReference type="InterPro" id="IPR029063">
    <property type="entry name" value="SAM-dependent_MTases_sf"/>
</dbReference>
<organism evidence="2 3">
    <name type="scientific">Clostridium punense</name>
    <dbReference type="NCBI Taxonomy" id="1054297"/>
    <lineage>
        <taxon>Bacteria</taxon>
        <taxon>Bacillati</taxon>
        <taxon>Bacillota</taxon>
        <taxon>Clostridia</taxon>
        <taxon>Eubacteriales</taxon>
        <taxon>Clostridiaceae</taxon>
        <taxon>Clostridium</taxon>
    </lineage>
</organism>
<protein>
    <submittedName>
        <fullName evidence="2">Chemotaxis protein methyltransferase CheR</fullName>
        <ecNumber evidence="2">2.1.1.80</ecNumber>
    </submittedName>
</protein>
<reference evidence="2 3" key="1">
    <citation type="submission" date="2021-03" db="EMBL/GenBank/DDBJ databases">
        <title>Genomic Encyclopedia of Type Strains, Phase IV (KMG-IV): sequencing the most valuable type-strain genomes for metagenomic binning, comparative biology and taxonomic classification.</title>
        <authorList>
            <person name="Goeker M."/>
        </authorList>
    </citation>
    <scope>NUCLEOTIDE SEQUENCE [LARGE SCALE GENOMIC DNA]</scope>
    <source>
        <strain evidence="2 3">DSM 28650</strain>
    </source>
</reference>
<proteinExistence type="predicted"/>
<keyword evidence="3" id="KW-1185">Reference proteome</keyword>
<keyword evidence="2" id="KW-0489">Methyltransferase</keyword>
<dbReference type="SMART" id="SM00138">
    <property type="entry name" value="MeTrc"/>
    <property type="match status" value="1"/>
</dbReference>
<dbReference type="GO" id="GO:0032259">
    <property type="term" value="P:methylation"/>
    <property type="evidence" value="ECO:0007669"/>
    <property type="project" value="UniProtKB-KW"/>
</dbReference>
<dbReference type="InterPro" id="IPR000780">
    <property type="entry name" value="CheR_MeTrfase"/>
</dbReference>
<accession>A0ABS4K3Q2</accession>
<evidence type="ECO:0000313" key="2">
    <source>
        <dbReference type="EMBL" id="MBP2022419.1"/>
    </source>
</evidence>
<dbReference type="EC" id="2.1.1.80" evidence="2"/>
<feature type="domain" description="CheR-type methyltransferase" evidence="1">
    <location>
        <begin position="112"/>
        <end position="377"/>
    </location>
</feature>
<dbReference type="RefSeq" id="WP_021281970.1">
    <property type="nucleotide sequence ID" value="NZ_JAGGLL010000016.1"/>
</dbReference>